<gene>
    <name evidence="17" type="primary">LOC103179076</name>
</gene>
<dbReference type="OrthoDB" id="5984709at2759"/>
<evidence type="ECO:0000256" key="12">
    <source>
        <dbReference type="ARBA" id="ARBA00023224"/>
    </source>
</evidence>
<dbReference type="GO" id="GO:0045202">
    <property type="term" value="C:synapse"/>
    <property type="evidence" value="ECO:0007669"/>
    <property type="project" value="TreeGrafter"/>
</dbReference>
<dbReference type="GO" id="GO:0005886">
    <property type="term" value="C:plasma membrane"/>
    <property type="evidence" value="ECO:0007669"/>
    <property type="project" value="UniProtKB-SubCell"/>
</dbReference>
<dbReference type="PRINTS" id="PR00424">
    <property type="entry name" value="ADENOSINER"/>
</dbReference>
<dbReference type="Proteomes" id="UP000314986">
    <property type="component" value="Unassembled WGS sequence"/>
</dbReference>
<keyword evidence="10 15" id="KW-0675">Receptor</keyword>
<feature type="transmembrane region" description="Helical" evidence="15">
    <location>
        <begin position="239"/>
        <end position="262"/>
    </location>
</feature>
<dbReference type="PROSITE" id="PS00237">
    <property type="entry name" value="G_PROTEIN_RECEP_F1_1"/>
    <property type="match status" value="1"/>
</dbReference>
<feature type="transmembrane region" description="Helical" evidence="15">
    <location>
        <begin position="127"/>
        <end position="149"/>
    </location>
</feature>
<dbReference type="InParanoid" id="A0A4W3GAX9"/>
<keyword evidence="13" id="KW-0449">Lipoprotein</keyword>
<keyword evidence="18" id="KW-1185">Reference proteome</keyword>
<feature type="transmembrane region" description="Helical" evidence="15">
    <location>
        <begin position="48"/>
        <end position="72"/>
    </location>
</feature>
<protein>
    <recommendedName>
        <fullName evidence="2 15">Adenosine receptor A1</fullName>
    </recommendedName>
</protein>
<dbReference type="GeneTree" id="ENSGT01030000234555"/>
<evidence type="ECO:0000256" key="4">
    <source>
        <dbReference type="ARBA" id="ARBA00022692"/>
    </source>
</evidence>
<accession>A0A4W3GAX9</accession>
<dbReference type="InterPro" id="IPR001068">
    <property type="entry name" value="Adeno_A1_rcpt"/>
</dbReference>
<dbReference type="Ensembl" id="ENSCMIT00000000333.1">
    <property type="protein sequence ID" value="ENSCMIP00000000298.1"/>
    <property type="gene ID" value="ENSCMIG00000000245.1"/>
</dbReference>
<reference evidence="18" key="1">
    <citation type="journal article" date="2006" name="Science">
        <title>Ancient noncoding elements conserved in the human genome.</title>
        <authorList>
            <person name="Venkatesh B."/>
            <person name="Kirkness E.F."/>
            <person name="Loh Y.H."/>
            <person name="Halpern A.L."/>
            <person name="Lee A.P."/>
            <person name="Johnson J."/>
            <person name="Dandona N."/>
            <person name="Viswanathan L.D."/>
            <person name="Tay A."/>
            <person name="Venter J.C."/>
            <person name="Strausberg R.L."/>
            <person name="Brenner S."/>
        </authorList>
    </citation>
    <scope>NUCLEOTIDE SEQUENCE [LARGE SCALE GENOMIC DNA]</scope>
</reference>
<keyword evidence="3 15" id="KW-1003">Cell membrane</keyword>
<dbReference type="InterPro" id="IPR001634">
    <property type="entry name" value="Adenosn_rcpt"/>
</dbReference>
<evidence type="ECO:0000256" key="15">
    <source>
        <dbReference type="RuleBase" id="RU201114"/>
    </source>
</evidence>
<feature type="transmembrane region" description="Helical" evidence="15">
    <location>
        <begin position="187"/>
        <end position="209"/>
    </location>
</feature>
<name>A0A4W3GAX9_CALMI</name>
<dbReference type="GO" id="GO:0001609">
    <property type="term" value="F:G protein-coupled adenosine receptor activity"/>
    <property type="evidence" value="ECO:0007669"/>
    <property type="project" value="UniProtKB-UniRule"/>
</dbReference>
<dbReference type="KEGG" id="cmk:103179076"/>
<dbReference type="STRING" id="7868.ENSCMIP00000000298"/>
<dbReference type="PANTHER" id="PTHR24246">
    <property type="entry name" value="OLFACTORY RECEPTOR AND ADENOSINE RECEPTOR"/>
    <property type="match status" value="1"/>
</dbReference>
<dbReference type="InterPro" id="IPR000276">
    <property type="entry name" value="GPCR_Rhodpsn"/>
</dbReference>
<feature type="transmembrane region" description="Helical" evidence="15">
    <location>
        <begin position="84"/>
        <end position="106"/>
    </location>
</feature>
<reference evidence="17" key="4">
    <citation type="submission" date="2025-08" db="UniProtKB">
        <authorList>
            <consortium name="Ensembl"/>
        </authorList>
    </citation>
    <scope>IDENTIFICATION</scope>
</reference>
<evidence type="ECO:0000313" key="17">
    <source>
        <dbReference type="Ensembl" id="ENSCMIP00000000298.1"/>
    </source>
</evidence>
<reference evidence="18" key="3">
    <citation type="journal article" date="2014" name="Nature">
        <title>Elephant shark genome provides unique insights into gnathostome evolution.</title>
        <authorList>
            <consortium name="International Elephant Shark Genome Sequencing Consortium"/>
            <person name="Venkatesh B."/>
            <person name="Lee A.P."/>
            <person name="Ravi V."/>
            <person name="Maurya A.K."/>
            <person name="Lian M.M."/>
            <person name="Swann J.B."/>
            <person name="Ohta Y."/>
            <person name="Flajnik M.F."/>
            <person name="Sutoh Y."/>
            <person name="Kasahara M."/>
            <person name="Hoon S."/>
            <person name="Gangu V."/>
            <person name="Roy S.W."/>
            <person name="Irimia M."/>
            <person name="Korzh V."/>
            <person name="Kondrychyn I."/>
            <person name="Lim Z.W."/>
            <person name="Tay B.H."/>
            <person name="Tohari S."/>
            <person name="Kong K.W."/>
            <person name="Ho S."/>
            <person name="Lorente-Galdos B."/>
            <person name="Quilez J."/>
            <person name="Marques-Bonet T."/>
            <person name="Raney B.J."/>
            <person name="Ingham P.W."/>
            <person name="Tay A."/>
            <person name="Hillier L.W."/>
            <person name="Minx P."/>
            <person name="Boehm T."/>
            <person name="Wilson R.K."/>
            <person name="Brenner S."/>
            <person name="Warren W.C."/>
        </authorList>
    </citation>
    <scope>NUCLEOTIDE SEQUENCE [LARGE SCALE GENOMIC DNA]</scope>
</reference>
<dbReference type="GO" id="GO:0030425">
    <property type="term" value="C:dendrite"/>
    <property type="evidence" value="ECO:0007669"/>
    <property type="project" value="TreeGrafter"/>
</dbReference>
<keyword evidence="12 15" id="KW-0807">Transducer</keyword>
<evidence type="ECO:0000259" key="16">
    <source>
        <dbReference type="PROSITE" id="PS50262"/>
    </source>
</evidence>
<evidence type="ECO:0000256" key="11">
    <source>
        <dbReference type="ARBA" id="ARBA00023180"/>
    </source>
</evidence>
<feature type="domain" description="G-protein coupled receptors family 1 profile" evidence="16">
    <location>
        <begin position="29"/>
        <end position="291"/>
    </location>
</feature>
<dbReference type="PROSITE" id="PS50262">
    <property type="entry name" value="G_PROTEIN_RECEP_F1_2"/>
    <property type="match status" value="1"/>
</dbReference>
<dbReference type="PRINTS" id="PR00237">
    <property type="entry name" value="GPCRRHODOPSN"/>
</dbReference>
<evidence type="ECO:0000256" key="8">
    <source>
        <dbReference type="ARBA" id="ARBA00023139"/>
    </source>
</evidence>
<comment type="subcellular location">
    <subcellularLocation>
        <location evidence="1 15">Cell membrane</location>
        <topology evidence="1 15">Multi-pass membrane protein</topology>
    </subcellularLocation>
</comment>
<evidence type="ECO:0000256" key="5">
    <source>
        <dbReference type="ARBA" id="ARBA00022989"/>
    </source>
</evidence>
<keyword evidence="9 15" id="KW-1015">Disulfide bond</keyword>
<feature type="transmembrane region" description="Helical" evidence="15">
    <location>
        <begin position="268"/>
        <end position="293"/>
    </location>
</feature>
<dbReference type="InterPro" id="IPR017452">
    <property type="entry name" value="GPCR_Rhodpsn_7TM"/>
</dbReference>
<keyword evidence="7 15" id="KW-0472">Membrane</keyword>
<dbReference type="OMA" id="FCCKDTP"/>
<comment type="similarity">
    <text evidence="15">Belongs to the G-protein coupled receptor 1 family.</text>
</comment>
<evidence type="ECO:0000256" key="13">
    <source>
        <dbReference type="ARBA" id="ARBA00023288"/>
    </source>
</evidence>
<dbReference type="PANTHER" id="PTHR24246:SF1">
    <property type="entry name" value="ADENOSINE RECEPTOR A1"/>
    <property type="match status" value="1"/>
</dbReference>
<evidence type="ECO:0000256" key="14">
    <source>
        <dbReference type="ARBA" id="ARBA00025048"/>
    </source>
</evidence>
<evidence type="ECO:0000256" key="1">
    <source>
        <dbReference type="ARBA" id="ARBA00004651"/>
    </source>
</evidence>
<keyword evidence="6 15" id="KW-0297">G-protein coupled receptor</keyword>
<dbReference type="SUPFAM" id="SSF81321">
    <property type="entry name" value="Family A G protein-coupled receptor-like"/>
    <property type="match status" value="1"/>
</dbReference>
<evidence type="ECO:0000256" key="9">
    <source>
        <dbReference type="ARBA" id="ARBA00023157"/>
    </source>
</evidence>
<reference evidence="17" key="5">
    <citation type="submission" date="2025-09" db="UniProtKB">
        <authorList>
            <consortium name="Ensembl"/>
        </authorList>
    </citation>
    <scope>IDENTIFICATION</scope>
</reference>
<keyword evidence="11 15" id="KW-0325">Glycoprotein</keyword>
<dbReference type="FunCoup" id="A0A4W3GAX9">
    <property type="interactions" value="71"/>
</dbReference>
<dbReference type="GeneID" id="103179076"/>
<dbReference type="CDD" id="cd14968">
    <property type="entry name" value="7tmA_Adenosine_R"/>
    <property type="match status" value="1"/>
</dbReference>
<dbReference type="PRINTS" id="PR00552">
    <property type="entry name" value="ADENOSINEA1R"/>
</dbReference>
<proteinExistence type="inferred from homology"/>
<dbReference type="Pfam" id="PF00001">
    <property type="entry name" value="7tm_1"/>
    <property type="match status" value="1"/>
</dbReference>
<dbReference type="AlphaFoldDB" id="A0A4W3GAX9"/>
<keyword evidence="5 15" id="KW-1133">Transmembrane helix</keyword>
<evidence type="ECO:0000256" key="6">
    <source>
        <dbReference type="ARBA" id="ARBA00023040"/>
    </source>
</evidence>
<reference evidence="18" key="2">
    <citation type="journal article" date="2007" name="PLoS Biol.">
        <title>Survey sequencing and comparative analysis of the elephant shark (Callorhinchus milii) genome.</title>
        <authorList>
            <person name="Venkatesh B."/>
            <person name="Kirkness E.F."/>
            <person name="Loh Y.H."/>
            <person name="Halpern A.L."/>
            <person name="Lee A.P."/>
            <person name="Johnson J."/>
            <person name="Dandona N."/>
            <person name="Viswanathan L.D."/>
            <person name="Tay A."/>
            <person name="Venter J.C."/>
            <person name="Strausberg R.L."/>
            <person name="Brenner S."/>
        </authorList>
    </citation>
    <scope>NUCLEOTIDE SEQUENCE [LARGE SCALE GENOMIC DNA]</scope>
</reference>
<sequence>MAEGPESISPSLAVYMAAEVVVAVASVLGNALVCWAVRLNRALRDTTFCFVVSLALADVAVGSLVIPVAITISAGPRTDFHSCLLLSCAMLVLTQSSILALLAIAVDRYLHVRIPVSYKRVVTQKRAGAAVILCWTISIIVGVIPMFGWNNYNQVIHNEVNSSLKSNIIVCHFETVISMDYMVYFNFFGWVLPPLVLILVIYVEIFHLIRKHLNQKALSVNTTDPSRYFGKELKLAKSLALVLFLFAICWLPLHIINCITFFCPSCKIPVIIMYIAIFLTHGNSAVNPIVYAFRITKFRLTFLQIWSQYIRCDKNHNHNSNNLSKGELRANREQKTTL</sequence>
<evidence type="ECO:0000256" key="2">
    <source>
        <dbReference type="ARBA" id="ARBA00021736"/>
    </source>
</evidence>
<evidence type="ECO:0000256" key="3">
    <source>
        <dbReference type="ARBA" id="ARBA00022475"/>
    </source>
</evidence>
<organism evidence="17 18">
    <name type="scientific">Callorhinchus milii</name>
    <name type="common">Ghost shark</name>
    <dbReference type="NCBI Taxonomy" id="7868"/>
    <lineage>
        <taxon>Eukaryota</taxon>
        <taxon>Metazoa</taxon>
        <taxon>Chordata</taxon>
        <taxon>Craniata</taxon>
        <taxon>Vertebrata</taxon>
        <taxon>Chondrichthyes</taxon>
        <taxon>Holocephali</taxon>
        <taxon>Chimaeriformes</taxon>
        <taxon>Callorhinchidae</taxon>
        <taxon>Callorhinchus</taxon>
    </lineage>
</organism>
<comment type="function">
    <text evidence="14 15">Receptor for adenosine. The activity of this receptor is mediated by G proteins which inhibit adenylyl cyclase.</text>
</comment>
<evidence type="ECO:0000313" key="18">
    <source>
        <dbReference type="Proteomes" id="UP000314986"/>
    </source>
</evidence>
<dbReference type="Gene3D" id="1.20.1070.10">
    <property type="entry name" value="Rhodopsin 7-helix transmembrane proteins"/>
    <property type="match status" value="1"/>
</dbReference>
<dbReference type="FunFam" id="1.20.1070.10:FF:000061">
    <property type="entry name" value="Adenosine receptor A2"/>
    <property type="match status" value="1"/>
</dbReference>
<feature type="transmembrane region" description="Helical" evidence="15">
    <location>
        <begin position="12"/>
        <end position="36"/>
    </location>
</feature>
<evidence type="ECO:0000256" key="10">
    <source>
        <dbReference type="ARBA" id="ARBA00023170"/>
    </source>
</evidence>
<dbReference type="SMART" id="SM01381">
    <property type="entry name" value="7TM_GPCR_Srsx"/>
    <property type="match status" value="1"/>
</dbReference>
<dbReference type="RefSeq" id="XP_007892351.1">
    <property type="nucleotide sequence ID" value="XM_007894160.2"/>
</dbReference>
<keyword evidence="8" id="KW-0564">Palmitate</keyword>
<keyword evidence="4 15" id="KW-0812">Transmembrane</keyword>
<evidence type="ECO:0000256" key="7">
    <source>
        <dbReference type="ARBA" id="ARBA00023136"/>
    </source>
</evidence>